<dbReference type="Pfam" id="PF07602">
    <property type="entry name" value="DUF1565"/>
    <property type="match status" value="1"/>
</dbReference>
<dbReference type="Gene3D" id="2.160.20.10">
    <property type="entry name" value="Single-stranded right-handed beta-helix, Pectin lyase-like"/>
    <property type="match status" value="1"/>
</dbReference>
<comment type="caution">
    <text evidence="5">The sequence shown here is derived from an EMBL/GenBank/DDBJ whole genome shotgun (WGS) entry which is preliminary data.</text>
</comment>
<name>A0A1X4GIW1_9CYAN</name>
<dbReference type="InterPro" id="IPR012334">
    <property type="entry name" value="Pectin_lyas_fold"/>
</dbReference>
<evidence type="ECO:0000256" key="3">
    <source>
        <dbReference type="ARBA" id="ARBA00022786"/>
    </source>
</evidence>
<dbReference type="NCBIfam" id="TIGR03804">
    <property type="entry name" value="para_beta_helix"/>
    <property type="match status" value="2"/>
</dbReference>
<proteinExistence type="predicted"/>
<dbReference type="InterPro" id="IPR011459">
    <property type="entry name" value="DUF1565"/>
</dbReference>
<dbReference type="EMBL" id="NBYN01000006">
    <property type="protein sequence ID" value="OSO96990.1"/>
    <property type="molecule type" value="Genomic_DNA"/>
</dbReference>
<dbReference type="InterPro" id="IPR006626">
    <property type="entry name" value="PbH1"/>
</dbReference>
<dbReference type="Proteomes" id="UP000192997">
    <property type="component" value="Unassembled WGS sequence"/>
</dbReference>
<keyword evidence="2" id="KW-0677">Repeat</keyword>
<protein>
    <recommendedName>
        <fullName evidence="4">DUF1565 domain-containing protein</fullName>
    </recommendedName>
</protein>
<accession>A0A1X4GIW1</accession>
<dbReference type="SMART" id="SM00710">
    <property type="entry name" value="PbH1"/>
    <property type="match status" value="7"/>
</dbReference>
<feature type="domain" description="DUF1565" evidence="4">
    <location>
        <begin position="57"/>
        <end position="314"/>
    </location>
</feature>
<evidence type="ECO:0000313" key="6">
    <source>
        <dbReference type="Proteomes" id="UP000192997"/>
    </source>
</evidence>
<evidence type="ECO:0000313" key="5">
    <source>
        <dbReference type="EMBL" id="OSO96990.1"/>
    </source>
</evidence>
<organism evidence="5 6">
    <name type="scientific">Cylindrospermopsis raciborskii CENA303</name>
    <dbReference type="NCBI Taxonomy" id="1170769"/>
    <lineage>
        <taxon>Bacteria</taxon>
        <taxon>Bacillati</taxon>
        <taxon>Cyanobacteriota</taxon>
        <taxon>Cyanophyceae</taxon>
        <taxon>Nostocales</taxon>
        <taxon>Aphanizomenonaceae</taxon>
        <taxon>Cylindrospermopsis</taxon>
    </lineage>
</organism>
<dbReference type="InterPro" id="IPR022441">
    <property type="entry name" value="Para_beta_helix_rpt-2"/>
</dbReference>
<comment type="pathway">
    <text evidence="1">Protein modification; protein ubiquitination.</text>
</comment>
<dbReference type="InterPro" id="IPR011050">
    <property type="entry name" value="Pectin_lyase_fold/virulence"/>
</dbReference>
<reference evidence="6" key="1">
    <citation type="submission" date="2017-04" db="EMBL/GenBank/DDBJ databases">
        <authorList>
            <person name="Abreu V.A."/>
            <person name="Popin R.V."/>
            <person name="Rigonato J."/>
            <person name="Andreote A.P."/>
            <person name="Schaker P.C."/>
            <person name="Hoff-Risseti C."/>
            <person name="Alvarenga D.O."/>
            <person name="Varani A.M."/>
            <person name="Fiore M.F."/>
        </authorList>
    </citation>
    <scope>NUCLEOTIDE SEQUENCE [LARGE SCALE GENOMIC DNA]</scope>
    <source>
        <strain evidence="6">CENA303</strain>
    </source>
</reference>
<evidence type="ECO:0000256" key="2">
    <source>
        <dbReference type="ARBA" id="ARBA00022737"/>
    </source>
</evidence>
<dbReference type="SUPFAM" id="SSF51126">
    <property type="entry name" value="Pectin lyase-like"/>
    <property type="match status" value="1"/>
</dbReference>
<dbReference type="RefSeq" id="WP_085726898.1">
    <property type="nucleotide sequence ID" value="NZ_NBYN01000006.1"/>
</dbReference>
<gene>
    <name evidence="5" type="ORF">B7O87_01680</name>
</gene>
<evidence type="ECO:0000259" key="4">
    <source>
        <dbReference type="Pfam" id="PF07602"/>
    </source>
</evidence>
<dbReference type="PANTHER" id="PTHR22990">
    <property type="entry name" value="F-BOX ONLY PROTEIN"/>
    <property type="match status" value="1"/>
</dbReference>
<dbReference type="InterPro" id="IPR051550">
    <property type="entry name" value="SCF-Subunits/Alg-Epimerases"/>
</dbReference>
<dbReference type="AlphaFoldDB" id="A0A1X4GIW1"/>
<keyword evidence="3" id="KW-0833">Ubl conjugation pathway</keyword>
<sequence length="409" mass="43164">MNIISKSHLKSSVVMVTLSICGSLSVTLPIGAQVPPVAPVIYVDPANGLNVVGNGKSPTNPYKSITFALDQAQSGTIIQLAPGSYTNESFPIRVKQGVTLRGDESTQGRTVVISGGGDYNSRRFAKQNVTILAAENSTITGVTVTNRNRGGTGIWVESTNPIIKNSTFTQNSREGVFLIASPNPTVENNQFIANNGNGISVTKSSGGKINENVFEGSGFGLSINDDSAPVLTKNQILNNKDGLLITETAKPSLRGNVIKNNQRDGIVITLNSSPDLGTRSNPGGNVIVNNGRYNIYNATTTGVAISALGNTIDDSGILGEVEIDGIQITGNKKPVSSDDPNLALLKRWQLTAVSCNSGPAINIFIDDRQYCVSPHPDLTAKAYEYNPTTGTLRALRTGPRGNSIIRPGL</sequence>
<dbReference type="PANTHER" id="PTHR22990:SF15">
    <property type="entry name" value="F-BOX ONLY PROTEIN 10"/>
    <property type="match status" value="1"/>
</dbReference>
<evidence type="ECO:0000256" key="1">
    <source>
        <dbReference type="ARBA" id="ARBA00004906"/>
    </source>
</evidence>